<organism evidence="3">
    <name type="scientific">Daucus carota subsp. sativus</name>
    <name type="common">Carrot</name>
    <dbReference type="NCBI Taxonomy" id="79200"/>
    <lineage>
        <taxon>Eukaryota</taxon>
        <taxon>Viridiplantae</taxon>
        <taxon>Streptophyta</taxon>
        <taxon>Embryophyta</taxon>
        <taxon>Tracheophyta</taxon>
        <taxon>Spermatophyta</taxon>
        <taxon>Magnoliopsida</taxon>
        <taxon>eudicotyledons</taxon>
        <taxon>Gunneridae</taxon>
        <taxon>Pentapetalae</taxon>
        <taxon>asterids</taxon>
        <taxon>campanulids</taxon>
        <taxon>Apiales</taxon>
        <taxon>Apiaceae</taxon>
        <taxon>Apioideae</taxon>
        <taxon>Scandiceae</taxon>
        <taxon>Daucinae</taxon>
        <taxon>Daucus</taxon>
        <taxon>Daucus sect. Daucus</taxon>
    </lineage>
</organism>
<dbReference type="Proteomes" id="UP000077755">
    <property type="component" value="Chromosome 1"/>
</dbReference>
<dbReference type="InterPro" id="IPR013083">
    <property type="entry name" value="Znf_RING/FYVE/PHD"/>
</dbReference>
<dbReference type="PANTHER" id="PTHR46798">
    <property type="entry name" value="OS09G0511500 PROTEIN"/>
    <property type="match status" value="1"/>
</dbReference>
<dbReference type="InterPro" id="IPR001841">
    <property type="entry name" value="Znf_RING"/>
</dbReference>
<keyword evidence="1" id="KW-0479">Metal-binding</keyword>
<dbReference type="CDD" id="cd16448">
    <property type="entry name" value="RING-H2"/>
    <property type="match status" value="1"/>
</dbReference>
<keyword evidence="1" id="KW-0863">Zinc-finger</keyword>
<protein>
    <recommendedName>
        <fullName evidence="2">RING-type domain-containing protein</fullName>
    </recommendedName>
</protein>
<dbReference type="Pfam" id="PF13639">
    <property type="entry name" value="zf-RING_2"/>
    <property type="match status" value="1"/>
</dbReference>
<dbReference type="GO" id="GO:0004842">
    <property type="term" value="F:ubiquitin-protein transferase activity"/>
    <property type="evidence" value="ECO:0007669"/>
    <property type="project" value="InterPro"/>
</dbReference>
<dbReference type="InterPro" id="IPR044274">
    <property type="entry name" value="RFI2"/>
</dbReference>
<evidence type="ECO:0000313" key="5">
    <source>
        <dbReference type="Proteomes" id="UP000077755"/>
    </source>
</evidence>
<evidence type="ECO:0000313" key="3">
    <source>
        <dbReference type="EMBL" id="KZN10169.1"/>
    </source>
</evidence>
<dbReference type="SUPFAM" id="SSF57850">
    <property type="entry name" value="RING/U-box"/>
    <property type="match status" value="1"/>
</dbReference>
<dbReference type="OrthoDB" id="8062037at2759"/>
<evidence type="ECO:0000313" key="4">
    <source>
        <dbReference type="EMBL" id="WOG83784.1"/>
    </source>
</evidence>
<dbReference type="SMART" id="SM00184">
    <property type="entry name" value="RING"/>
    <property type="match status" value="1"/>
</dbReference>
<reference evidence="4" key="2">
    <citation type="submission" date="2022-03" db="EMBL/GenBank/DDBJ databases">
        <title>Draft title - Genomic analysis of global carrot germplasm unveils the trajectory of domestication and the origin of high carotenoid orange carrot.</title>
        <authorList>
            <person name="Iorizzo M."/>
            <person name="Ellison S."/>
            <person name="Senalik D."/>
            <person name="Macko-Podgorni A."/>
            <person name="Grzebelus D."/>
            <person name="Bostan H."/>
            <person name="Rolling W."/>
            <person name="Curaba J."/>
            <person name="Simon P."/>
        </authorList>
    </citation>
    <scope>NUCLEOTIDE SEQUENCE</scope>
    <source>
        <tissue evidence="4">Leaf</tissue>
    </source>
</reference>
<evidence type="ECO:0000256" key="1">
    <source>
        <dbReference type="PROSITE-ProRule" id="PRU00175"/>
    </source>
</evidence>
<dbReference type="EMBL" id="LNRQ01000001">
    <property type="protein sequence ID" value="KZN10169.1"/>
    <property type="molecule type" value="Genomic_DNA"/>
</dbReference>
<dbReference type="PANTHER" id="PTHR46798:SF5">
    <property type="entry name" value="E3 UBIQUITIN-PROTEIN LIGASE RFI2"/>
    <property type="match status" value="1"/>
</dbReference>
<dbReference type="PROSITE" id="PS50089">
    <property type="entry name" value="ZF_RING_2"/>
    <property type="match status" value="1"/>
</dbReference>
<dbReference type="Gramene" id="KZN10169">
    <property type="protein sequence ID" value="KZN10169"/>
    <property type="gene ID" value="DCAR_002825"/>
</dbReference>
<gene>
    <name evidence="3" type="ORF">DCAR_002825</name>
    <name evidence="4" type="ORF">DCAR_0102962</name>
</gene>
<feature type="domain" description="RING-type" evidence="2">
    <location>
        <begin position="10"/>
        <end position="55"/>
    </location>
</feature>
<dbReference type="STRING" id="79200.A0A166HF28"/>
<keyword evidence="5" id="KW-1185">Reference proteome</keyword>
<reference evidence="3" key="1">
    <citation type="journal article" date="2016" name="Nat. Genet.">
        <title>A high-quality carrot genome assembly provides new insights into carotenoid accumulation and asterid genome evolution.</title>
        <authorList>
            <person name="Iorizzo M."/>
            <person name="Ellison S."/>
            <person name="Senalik D."/>
            <person name="Zeng P."/>
            <person name="Satapoomin P."/>
            <person name="Huang J."/>
            <person name="Bowman M."/>
            <person name="Iovene M."/>
            <person name="Sanseverino W."/>
            <person name="Cavagnaro P."/>
            <person name="Yildiz M."/>
            <person name="Macko-Podgorni A."/>
            <person name="Moranska E."/>
            <person name="Grzebelus E."/>
            <person name="Grzebelus D."/>
            <person name="Ashrafi H."/>
            <person name="Zheng Z."/>
            <person name="Cheng S."/>
            <person name="Spooner D."/>
            <person name="Van Deynze A."/>
            <person name="Simon P."/>
        </authorList>
    </citation>
    <scope>NUCLEOTIDE SEQUENCE [LARGE SCALE GENOMIC DNA]</scope>
    <source>
        <tissue evidence="3">Leaf</tissue>
    </source>
</reference>
<dbReference type="EMBL" id="CP093343">
    <property type="protein sequence ID" value="WOG83784.1"/>
    <property type="molecule type" value="Genomic_DNA"/>
</dbReference>
<name>A0A166HF28_DAUCS</name>
<keyword evidence="1" id="KW-0862">Zinc</keyword>
<sequence length="382" mass="42365">MDDSNSLNSCSICLDLVADSKERSVAKLQCGHEFHLDCIGSAFNMKGAMQCPNCRKIEGGRWLYANGSSRSLPDFGVDDWTFSEEPFEYSFPEMPFGVHWCPFSRLTGVHSSFEEVDPPSTTYHELQGNNAIFAEHIAASTLAHSHVAYARPIPRAISNASENVDDHTLSHRRNAQSGHNEIYNSNVFPPMNVQYQSWGHHSPPISARNHRNGVDQASVPPTLRSARVEADAITRSGPFARPFLHGHGSFPRARSPFVPSLNHPGNITRAHDRIQVSHVSHHSQGNPTNLISPIVPAVRRFSGPRGLPLMMPALPHADHQGGFYIFPPGLSGQNLHEAENRDHLSRFPVVLLDRDQGWGSMRHASGGIDSSNRSGNFWRQWS</sequence>
<dbReference type="KEGG" id="dcr:108205243"/>
<evidence type="ECO:0000259" key="2">
    <source>
        <dbReference type="PROSITE" id="PS50089"/>
    </source>
</evidence>
<proteinExistence type="predicted"/>
<dbReference type="OMA" id="QHHANGP"/>
<accession>A0A166HF28</accession>
<dbReference type="GO" id="GO:0008270">
    <property type="term" value="F:zinc ion binding"/>
    <property type="evidence" value="ECO:0007669"/>
    <property type="project" value="UniProtKB-KW"/>
</dbReference>
<dbReference type="Gene3D" id="3.30.40.10">
    <property type="entry name" value="Zinc/RING finger domain, C3HC4 (zinc finger)"/>
    <property type="match status" value="1"/>
</dbReference>
<dbReference type="AlphaFoldDB" id="A0A166HF28"/>